<organism evidence="3 4">
    <name type="scientific">Favolaschia claudopus</name>
    <dbReference type="NCBI Taxonomy" id="2862362"/>
    <lineage>
        <taxon>Eukaryota</taxon>
        <taxon>Fungi</taxon>
        <taxon>Dikarya</taxon>
        <taxon>Basidiomycota</taxon>
        <taxon>Agaricomycotina</taxon>
        <taxon>Agaricomycetes</taxon>
        <taxon>Agaricomycetidae</taxon>
        <taxon>Agaricales</taxon>
        <taxon>Marasmiineae</taxon>
        <taxon>Mycenaceae</taxon>
        <taxon>Favolaschia</taxon>
    </lineage>
</organism>
<name>A0AAV9ZZS4_9AGAR</name>
<feature type="transmembrane region" description="Helical" evidence="1">
    <location>
        <begin position="125"/>
        <end position="145"/>
    </location>
</feature>
<dbReference type="AlphaFoldDB" id="A0AAV9ZZS4"/>
<evidence type="ECO:0000256" key="1">
    <source>
        <dbReference type="SAM" id="Phobius"/>
    </source>
</evidence>
<dbReference type="PANTHER" id="PTHR40465">
    <property type="entry name" value="CHROMOSOME 1, WHOLE GENOME SHOTGUN SEQUENCE"/>
    <property type="match status" value="1"/>
</dbReference>
<dbReference type="EMBL" id="JAWWNJ010000096">
    <property type="protein sequence ID" value="KAK6996664.1"/>
    <property type="molecule type" value="Genomic_DNA"/>
</dbReference>
<accession>A0AAV9ZZS4</accession>
<evidence type="ECO:0000313" key="3">
    <source>
        <dbReference type="EMBL" id="KAK6996664.1"/>
    </source>
</evidence>
<dbReference type="Proteomes" id="UP001362999">
    <property type="component" value="Unassembled WGS sequence"/>
</dbReference>
<keyword evidence="1" id="KW-0812">Transmembrane</keyword>
<gene>
    <name evidence="3" type="ORF">R3P38DRAFT_3221775</name>
</gene>
<dbReference type="Pfam" id="PF20152">
    <property type="entry name" value="DUF6534"/>
    <property type="match status" value="1"/>
</dbReference>
<keyword evidence="1" id="KW-0472">Membrane</keyword>
<keyword evidence="1" id="KW-1133">Transmembrane helix</keyword>
<sequence length="329" mass="36340">MAEKAPSPQDLLGPYYFGVVLGTFFYGILVLQVITYYQSFKKDKLWLRLFILYLFVAETASTAVSIAMIYEPLVGQFGQVTPEGIPKPMFFFPSLLPGQPFLEVAVFVPVQFFYSWRISVIMRNYIMAVLICLTSILSAVGAIWTGIVVHNVKNYLRKPEVNNSALIWSVSAAGADVLITASLFWSLRTRRTGIRKTDDTINTIIRNAIQTGALTVVFTLLDVVLFVALDHSTLNFVFDFALPKLYSNALVSTLNARAGGVTGSHAPNVLFSGSGSGSNSHSRQAGSLHQLPSAHKLVIEMNTVVEREDDMLALGDRRTHSDHPYAEPK</sequence>
<proteinExistence type="predicted"/>
<feature type="transmembrane region" description="Helical" evidence="1">
    <location>
        <begin position="208"/>
        <end position="229"/>
    </location>
</feature>
<feature type="transmembrane region" description="Helical" evidence="1">
    <location>
        <begin position="90"/>
        <end position="113"/>
    </location>
</feature>
<dbReference type="PANTHER" id="PTHR40465:SF1">
    <property type="entry name" value="DUF6534 DOMAIN-CONTAINING PROTEIN"/>
    <property type="match status" value="1"/>
</dbReference>
<feature type="transmembrane region" description="Helical" evidence="1">
    <location>
        <begin position="165"/>
        <end position="187"/>
    </location>
</feature>
<reference evidence="3 4" key="1">
    <citation type="journal article" date="2024" name="J Genomics">
        <title>Draft genome sequencing and assembly of Favolaschia claudopus CIRM-BRFM 2984 isolated from oak limbs.</title>
        <authorList>
            <person name="Navarro D."/>
            <person name="Drula E."/>
            <person name="Chaduli D."/>
            <person name="Cazenave R."/>
            <person name="Ahrendt S."/>
            <person name="Wang J."/>
            <person name="Lipzen A."/>
            <person name="Daum C."/>
            <person name="Barry K."/>
            <person name="Grigoriev I.V."/>
            <person name="Favel A."/>
            <person name="Rosso M.N."/>
            <person name="Martin F."/>
        </authorList>
    </citation>
    <scope>NUCLEOTIDE SEQUENCE [LARGE SCALE GENOMIC DNA]</scope>
    <source>
        <strain evidence="3 4">CIRM-BRFM 2984</strain>
    </source>
</reference>
<evidence type="ECO:0000313" key="4">
    <source>
        <dbReference type="Proteomes" id="UP001362999"/>
    </source>
</evidence>
<feature type="transmembrane region" description="Helical" evidence="1">
    <location>
        <begin position="15"/>
        <end position="37"/>
    </location>
</feature>
<evidence type="ECO:0000259" key="2">
    <source>
        <dbReference type="Pfam" id="PF20152"/>
    </source>
</evidence>
<comment type="caution">
    <text evidence="3">The sequence shown here is derived from an EMBL/GenBank/DDBJ whole genome shotgun (WGS) entry which is preliminary data.</text>
</comment>
<keyword evidence="4" id="KW-1185">Reference proteome</keyword>
<feature type="domain" description="DUF6534" evidence="2">
    <location>
        <begin position="173"/>
        <end position="258"/>
    </location>
</feature>
<feature type="transmembrane region" description="Helical" evidence="1">
    <location>
        <begin position="49"/>
        <end position="70"/>
    </location>
</feature>
<dbReference type="InterPro" id="IPR045339">
    <property type="entry name" value="DUF6534"/>
</dbReference>
<protein>
    <submittedName>
        <fullName evidence="3">MFS domain-containing protein</fullName>
    </submittedName>
</protein>